<dbReference type="PANTHER" id="PTHR23310">
    <property type="entry name" value="ACYL-COA-BINDING PROTEIN, ACBP"/>
    <property type="match status" value="1"/>
</dbReference>
<dbReference type="PRINTS" id="PR00689">
    <property type="entry name" value="ACOABINDINGP"/>
</dbReference>
<dbReference type="GO" id="GO:0006631">
    <property type="term" value="P:fatty acid metabolic process"/>
    <property type="evidence" value="ECO:0007669"/>
    <property type="project" value="TreeGrafter"/>
</dbReference>
<dbReference type="PROSITE" id="PS51228">
    <property type="entry name" value="ACB_2"/>
    <property type="match status" value="1"/>
</dbReference>
<dbReference type="EMBL" id="MN739805">
    <property type="protein sequence ID" value="QHT26958.1"/>
    <property type="molecule type" value="Genomic_DNA"/>
</dbReference>
<dbReference type="PANTHER" id="PTHR23310:SF62">
    <property type="entry name" value="ACYL-COA BINDING PROTEIN 1, ISOFORM A"/>
    <property type="match status" value="1"/>
</dbReference>
<dbReference type="InterPro" id="IPR035984">
    <property type="entry name" value="Acyl-CoA-binding_sf"/>
</dbReference>
<dbReference type="Pfam" id="PF00887">
    <property type="entry name" value="ACBP"/>
    <property type="match status" value="1"/>
</dbReference>
<dbReference type="InterPro" id="IPR000582">
    <property type="entry name" value="Acyl-CoA-binding_protein"/>
</dbReference>
<proteinExistence type="predicted"/>
<dbReference type="SUPFAM" id="SSF47027">
    <property type="entry name" value="Acyl-CoA binding protein"/>
    <property type="match status" value="1"/>
</dbReference>
<evidence type="ECO:0000256" key="1">
    <source>
        <dbReference type="ARBA" id="ARBA00023121"/>
    </source>
</evidence>
<accession>A0A6C0EDH5</accession>
<dbReference type="AlphaFoldDB" id="A0A6C0EDH5"/>
<evidence type="ECO:0000313" key="3">
    <source>
        <dbReference type="EMBL" id="QHT26958.1"/>
    </source>
</evidence>
<evidence type="ECO:0000259" key="2">
    <source>
        <dbReference type="PROSITE" id="PS51228"/>
    </source>
</evidence>
<protein>
    <recommendedName>
        <fullName evidence="2">ACB domain-containing protein</fullName>
    </recommendedName>
</protein>
<sequence length="98" mass="11262">MTNSDEFINASKIIKKLCTEPNKDELGKLYGLFKQATIGDINTVKPNMLNYTAREKWNAWNMYNGIDKNEAEIQYINHVNELIQNYGINDSDADTDDN</sequence>
<dbReference type="Gene3D" id="1.20.80.10">
    <property type="match status" value="1"/>
</dbReference>
<organism evidence="3">
    <name type="scientific">viral metagenome</name>
    <dbReference type="NCBI Taxonomy" id="1070528"/>
    <lineage>
        <taxon>unclassified sequences</taxon>
        <taxon>metagenomes</taxon>
        <taxon>organismal metagenomes</taxon>
    </lineage>
</organism>
<name>A0A6C0EDH5_9ZZZZ</name>
<dbReference type="InterPro" id="IPR014352">
    <property type="entry name" value="FERM/acyl-CoA-bd_prot_sf"/>
</dbReference>
<feature type="domain" description="ACB" evidence="2">
    <location>
        <begin position="1"/>
        <end position="88"/>
    </location>
</feature>
<keyword evidence="1" id="KW-0446">Lipid-binding</keyword>
<reference evidence="3" key="1">
    <citation type="journal article" date="2020" name="Nature">
        <title>Giant virus diversity and host interactions through global metagenomics.</title>
        <authorList>
            <person name="Schulz F."/>
            <person name="Roux S."/>
            <person name="Paez-Espino D."/>
            <person name="Jungbluth S."/>
            <person name="Walsh D.A."/>
            <person name="Denef V.J."/>
            <person name="McMahon K.D."/>
            <person name="Konstantinidis K.T."/>
            <person name="Eloe-Fadrosh E.A."/>
            <person name="Kyrpides N.C."/>
            <person name="Woyke T."/>
        </authorList>
    </citation>
    <scope>NUCLEOTIDE SEQUENCE</scope>
    <source>
        <strain evidence="3">GVMAG-M-3300023179-2</strain>
    </source>
</reference>
<dbReference type="GO" id="GO:0000062">
    <property type="term" value="F:fatty-acyl-CoA binding"/>
    <property type="evidence" value="ECO:0007669"/>
    <property type="project" value="InterPro"/>
</dbReference>